<feature type="compositionally biased region" description="Polar residues" evidence="1">
    <location>
        <begin position="11"/>
        <end position="26"/>
    </location>
</feature>
<organism evidence="3 4">
    <name type="scientific">Adiantum capillus-veneris</name>
    <name type="common">Maidenhair fern</name>
    <dbReference type="NCBI Taxonomy" id="13818"/>
    <lineage>
        <taxon>Eukaryota</taxon>
        <taxon>Viridiplantae</taxon>
        <taxon>Streptophyta</taxon>
        <taxon>Embryophyta</taxon>
        <taxon>Tracheophyta</taxon>
        <taxon>Polypodiopsida</taxon>
        <taxon>Polypodiidae</taxon>
        <taxon>Polypodiales</taxon>
        <taxon>Pteridineae</taxon>
        <taxon>Pteridaceae</taxon>
        <taxon>Vittarioideae</taxon>
        <taxon>Adiantum</taxon>
    </lineage>
</organism>
<evidence type="ECO:0000259" key="2">
    <source>
        <dbReference type="Pfam" id="PF25334"/>
    </source>
</evidence>
<comment type="caution">
    <text evidence="3">The sequence shown here is derived from an EMBL/GenBank/DDBJ whole genome shotgun (WGS) entry which is preliminary data.</text>
</comment>
<dbReference type="Proteomes" id="UP000886520">
    <property type="component" value="Chromosome 4"/>
</dbReference>
<dbReference type="AlphaFoldDB" id="A0A9D4ZMN1"/>
<feature type="domain" description="GRDP C2" evidence="2">
    <location>
        <begin position="33"/>
        <end position="160"/>
    </location>
</feature>
<dbReference type="InterPro" id="IPR035892">
    <property type="entry name" value="C2_domain_sf"/>
</dbReference>
<keyword evidence="4" id="KW-1185">Reference proteome</keyword>
<feature type="region of interest" description="Disordered" evidence="1">
    <location>
        <begin position="1"/>
        <end position="26"/>
    </location>
</feature>
<name>A0A9D4ZMN1_ADICA</name>
<dbReference type="Pfam" id="PF25334">
    <property type="entry name" value="C2_GRDP"/>
    <property type="match status" value="1"/>
</dbReference>
<evidence type="ECO:0000256" key="1">
    <source>
        <dbReference type="SAM" id="MobiDB-lite"/>
    </source>
</evidence>
<dbReference type="EMBL" id="JABFUD020000004">
    <property type="protein sequence ID" value="KAI5081308.1"/>
    <property type="molecule type" value="Genomic_DNA"/>
</dbReference>
<proteinExistence type="predicted"/>
<dbReference type="InterPro" id="IPR057458">
    <property type="entry name" value="GRDP_C2"/>
</dbReference>
<reference evidence="3" key="1">
    <citation type="submission" date="2021-01" db="EMBL/GenBank/DDBJ databases">
        <title>Adiantum capillus-veneris genome.</title>
        <authorList>
            <person name="Fang Y."/>
            <person name="Liao Q."/>
        </authorList>
    </citation>
    <scope>NUCLEOTIDE SEQUENCE</scope>
    <source>
        <strain evidence="3">H3</strain>
        <tissue evidence="3">Leaf</tissue>
    </source>
</reference>
<sequence>MYRGEPPAPVRSSSQVPAVGTPSNFTPIAPRETMPVYLTILRAEYGLPKRRGSIQVRLQLQKKCSAFKLRTPLIPLRYSEPVWMHTWKFQEEKSTEGFTLELLHRHSSSVVQMFSGSEVLGYTSLSWESLLSTPTLSCSGWLSLTPPMPVTKGQSLYVCVFDSSPTSATVVPHHQLHSHRR</sequence>
<dbReference type="SUPFAM" id="SSF49562">
    <property type="entry name" value="C2 domain (Calcium/lipid-binding domain, CaLB)"/>
    <property type="match status" value="1"/>
</dbReference>
<protein>
    <recommendedName>
        <fullName evidence="2">GRDP C2 domain-containing protein</fullName>
    </recommendedName>
</protein>
<accession>A0A9D4ZMN1</accession>
<gene>
    <name evidence="3" type="ORF">GOP47_0004491</name>
</gene>
<evidence type="ECO:0000313" key="3">
    <source>
        <dbReference type="EMBL" id="KAI5081308.1"/>
    </source>
</evidence>
<evidence type="ECO:0000313" key="4">
    <source>
        <dbReference type="Proteomes" id="UP000886520"/>
    </source>
</evidence>